<dbReference type="EMBL" id="AMQM01000661">
    <property type="status" value="NOT_ANNOTATED_CDS"/>
    <property type="molecule type" value="Genomic_DNA"/>
</dbReference>
<evidence type="ECO:0000313" key="2">
    <source>
        <dbReference type="EMBL" id="ESO06639.1"/>
    </source>
</evidence>
<feature type="compositionally biased region" description="Low complexity" evidence="1">
    <location>
        <begin position="113"/>
        <end position="130"/>
    </location>
</feature>
<dbReference type="CTD" id="20198925"/>
<feature type="compositionally biased region" description="Polar residues" evidence="1">
    <location>
        <begin position="92"/>
        <end position="110"/>
    </location>
</feature>
<dbReference type="GeneID" id="20198925"/>
<accession>T1EQS5</accession>
<dbReference type="EnsemblMetazoa" id="HelroT160829">
    <property type="protein sequence ID" value="HelroP160829"/>
    <property type="gene ID" value="HelroG160829"/>
</dbReference>
<reference evidence="2 4" key="2">
    <citation type="journal article" date="2013" name="Nature">
        <title>Insights into bilaterian evolution from three spiralian genomes.</title>
        <authorList>
            <person name="Simakov O."/>
            <person name="Marletaz F."/>
            <person name="Cho S.J."/>
            <person name="Edsinger-Gonzales E."/>
            <person name="Havlak P."/>
            <person name="Hellsten U."/>
            <person name="Kuo D.H."/>
            <person name="Larsson T."/>
            <person name="Lv J."/>
            <person name="Arendt D."/>
            <person name="Savage R."/>
            <person name="Osoegawa K."/>
            <person name="de Jong P."/>
            <person name="Grimwood J."/>
            <person name="Chapman J.A."/>
            <person name="Shapiro H."/>
            <person name="Aerts A."/>
            <person name="Otillar R.P."/>
            <person name="Terry A.Y."/>
            <person name="Boore J.L."/>
            <person name="Grigoriev I.V."/>
            <person name="Lindberg D.R."/>
            <person name="Seaver E.C."/>
            <person name="Weisblat D.A."/>
            <person name="Putnam N.H."/>
            <person name="Rokhsar D.S."/>
        </authorList>
    </citation>
    <scope>NUCLEOTIDE SEQUENCE</scope>
</reference>
<feature type="compositionally biased region" description="Low complexity" evidence="1">
    <location>
        <begin position="70"/>
        <end position="83"/>
    </location>
</feature>
<feature type="region of interest" description="Disordered" evidence="1">
    <location>
        <begin position="70"/>
        <end position="130"/>
    </location>
</feature>
<gene>
    <name evidence="3" type="primary">20198925</name>
    <name evidence="2" type="ORF">HELRODRAFT_160829</name>
</gene>
<dbReference type="EMBL" id="KB096324">
    <property type="protein sequence ID" value="ESO06639.1"/>
    <property type="molecule type" value="Genomic_DNA"/>
</dbReference>
<reference evidence="4" key="1">
    <citation type="submission" date="2012-12" db="EMBL/GenBank/DDBJ databases">
        <authorList>
            <person name="Hellsten U."/>
            <person name="Grimwood J."/>
            <person name="Chapman J.A."/>
            <person name="Shapiro H."/>
            <person name="Aerts A."/>
            <person name="Otillar R.P."/>
            <person name="Terry A.Y."/>
            <person name="Boore J.L."/>
            <person name="Simakov O."/>
            <person name="Marletaz F."/>
            <person name="Cho S.-J."/>
            <person name="Edsinger-Gonzales E."/>
            <person name="Havlak P."/>
            <person name="Kuo D.-H."/>
            <person name="Larsson T."/>
            <person name="Lv J."/>
            <person name="Arendt D."/>
            <person name="Savage R."/>
            <person name="Osoegawa K."/>
            <person name="de Jong P."/>
            <person name="Lindberg D.R."/>
            <person name="Seaver E.C."/>
            <person name="Weisblat D.A."/>
            <person name="Putnam N.H."/>
            <person name="Grigoriev I.V."/>
            <person name="Rokhsar D.S."/>
        </authorList>
    </citation>
    <scope>NUCLEOTIDE SEQUENCE</scope>
</reference>
<sequence length="280" mass="32282">MGEEVILRREEDSISNSVLLLNPSQTIPTRCQIDYWNFYAKTTSVKHSVYLQIWRPTKLTLQYYYSERQNQLKHQQQTQNRQKPSPKPSKPLRNNQSGKQRIPSETTSFPAFSKTSPTPSSLSVSSSSSPSSLTYKLVSQTFVHPEKLRNHEVRIEPPINVEKGDVIGIYFPGYNPIGWSIVPCSNNYLQRYRIQKFGSKPINMSTGQEFEFFSSAYYFNFSANFERSLVGECRAYSVMALFRFLSDFCFLLFTDQRPCRPFILSNTIDTVCSLSTTMNT</sequence>
<evidence type="ECO:0000313" key="3">
    <source>
        <dbReference type="EnsemblMetazoa" id="HelroP160829"/>
    </source>
</evidence>
<name>T1EQS5_HELRO</name>
<dbReference type="AlphaFoldDB" id="T1EQS5"/>
<dbReference type="Proteomes" id="UP000015101">
    <property type="component" value="Unassembled WGS sequence"/>
</dbReference>
<reference evidence="3" key="3">
    <citation type="submission" date="2015-06" db="UniProtKB">
        <authorList>
            <consortium name="EnsemblMetazoa"/>
        </authorList>
    </citation>
    <scope>IDENTIFICATION</scope>
</reference>
<protein>
    <submittedName>
        <fullName evidence="2 3">Uncharacterized protein</fullName>
    </submittedName>
</protein>
<organism evidence="3 4">
    <name type="scientific">Helobdella robusta</name>
    <name type="common">Californian leech</name>
    <dbReference type="NCBI Taxonomy" id="6412"/>
    <lineage>
        <taxon>Eukaryota</taxon>
        <taxon>Metazoa</taxon>
        <taxon>Spiralia</taxon>
        <taxon>Lophotrochozoa</taxon>
        <taxon>Annelida</taxon>
        <taxon>Clitellata</taxon>
        <taxon>Hirudinea</taxon>
        <taxon>Rhynchobdellida</taxon>
        <taxon>Glossiphoniidae</taxon>
        <taxon>Helobdella</taxon>
    </lineage>
</organism>
<dbReference type="RefSeq" id="XP_009016007.1">
    <property type="nucleotide sequence ID" value="XM_009017759.1"/>
</dbReference>
<evidence type="ECO:0000256" key="1">
    <source>
        <dbReference type="SAM" id="MobiDB-lite"/>
    </source>
</evidence>
<dbReference type="InParanoid" id="T1EQS5"/>
<proteinExistence type="predicted"/>
<dbReference type="KEGG" id="hro:HELRODRAFT_160829"/>
<keyword evidence="4" id="KW-1185">Reference proteome</keyword>
<evidence type="ECO:0000313" key="4">
    <source>
        <dbReference type="Proteomes" id="UP000015101"/>
    </source>
</evidence>
<dbReference type="HOGENOM" id="CLU_994907_0_0_1"/>